<dbReference type="InterPro" id="IPR027450">
    <property type="entry name" value="AlkB-like"/>
</dbReference>
<dbReference type="GO" id="GO:0005737">
    <property type="term" value="C:cytoplasm"/>
    <property type="evidence" value="ECO:0007669"/>
    <property type="project" value="TreeGrafter"/>
</dbReference>
<dbReference type="AlphaFoldDB" id="A0A2P5Y4K1"/>
<dbReference type="EMBL" id="KZ663713">
    <property type="protein sequence ID" value="PPS10522.1"/>
    <property type="molecule type" value="Genomic_DNA"/>
</dbReference>
<dbReference type="InterPro" id="IPR004574">
    <property type="entry name" value="Alkb"/>
</dbReference>
<keyword evidence="3" id="KW-0223">Dioxygenase</keyword>
<keyword evidence="2 6" id="KW-0479">Metal-binding</keyword>
<name>A0A2P5Y4K1_GOSBA</name>
<dbReference type="OrthoDB" id="6614653at2759"/>
<evidence type="ECO:0000256" key="4">
    <source>
        <dbReference type="ARBA" id="ARBA00023002"/>
    </source>
</evidence>
<dbReference type="GO" id="GO:0008198">
    <property type="term" value="F:ferrous iron binding"/>
    <property type="evidence" value="ECO:0007669"/>
    <property type="project" value="TreeGrafter"/>
</dbReference>
<evidence type="ECO:0000256" key="1">
    <source>
        <dbReference type="ARBA" id="ARBA00007879"/>
    </source>
</evidence>
<dbReference type="GO" id="GO:0035515">
    <property type="term" value="F:oxidative RNA demethylase activity"/>
    <property type="evidence" value="ECO:0007669"/>
    <property type="project" value="TreeGrafter"/>
</dbReference>
<accession>A0A2P5Y4K1</accession>
<dbReference type="SUPFAM" id="SSF51197">
    <property type="entry name" value="Clavaminate synthase-like"/>
    <property type="match status" value="2"/>
</dbReference>
<sequence length="465" mass="52742">MYGSDRAGDDAERTAFRKTEKKYKLYYENSKSTKKKKQPKQVDLSEVLDFKSISESFNQDVELPPGVVHVNCGFDRPIFGLENSPGFYFFPGALTLDEQCTWIRESLTNFPQPPNRTNHNVIYGPISNLFVAAKEGKVFIEEETSDNGLDSEPSASVSNGDSHRWKFYEEDIARSRGKACKTVPASVLLRKLRWSTLGLQFDWSNRNYAVSLPHNKIPNALCQLAKRMAEPAMPIGEEFWPEAAIVNYFGSGDTLGGHLDDMEADWSKPIVSMRNYAVSLPHNKIPNALCRLAKRMAEPAMPIGEEFRPEAAIVNYFGSFGCKAIFLLGGKSRQDEPLAMFLRSGDVVLMAGEARECFHGWISLPNSFLFHVMVLEFSELELDCKSFYPSLLIQMLQSNLFEKYLAFALFASLNNKQATGVPRIFTDEENAEITPLELRFSDEDDRCFLDYIRTSRININIRQVF</sequence>
<comment type="cofactor">
    <cofactor evidence="6">
        <name>Fe(2+)</name>
        <dbReference type="ChEBI" id="CHEBI:29033"/>
    </cofactor>
    <text evidence="6">Binds 1 Fe(2+) ion per subunit.</text>
</comment>
<keyword evidence="4" id="KW-0560">Oxidoreductase</keyword>
<dbReference type="GO" id="GO:0035513">
    <property type="term" value="P:oxidative RNA demethylation"/>
    <property type="evidence" value="ECO:0007669"/>
    <property type="project" value="TreeGrafter"/>
</dbReference>
<keyword evidence="5 6" id="KW-0408">Iron</keyword>
<feature type="binding site" evidence="6">
    <location>
        <position position="359"/>
    </location>
    <ligand>
        <name>Fe cation</name>
        <dbReference type="ChEBI" id="CHEBI:24875"/>
        <note>catalytic</note>
    </ligand>
</feature>
<protein>
    <recommendedName>
        <fullName evidence="7">Alpha-ketoglutarate-dependent dioxygenase AlkB-like domain-containing protein</fullName>
    </recommendedName>
</protein>
<feature type="domain" description="Alpha-ketoglutarate-dependent dioxygenase AlkB-like" evidence="7">
    <location>
        <begin position="185"/>
        <end position="273"/>
    </location>
</feature>
<evidence type="ECO:0000256" key="6">
    <source>
        <dbReference type="PIRSR" id="PIRSR604574-2"/>
    </source>
</evidence>
<dbReference type="InterPro" id="IPR037151">
    <property type="entry name" value="AlkB-like_sf"/>
</dbReference>
<feature type="binding site" evidence="6">
    <location>
        <position position="260"/>
    </location>
    <ligand>
        <name>Fe cation</name>
        <dbReference type="ChEBI" id="CHEBI:24875"/>
        <note>catalytic</note>
    </ligand>
</feature>
<proteinExistence type="inferred from homology"/>
<dbReference type="GO" id="GO:0035516">
    <property type="term" value="F:broad specificity oxidative DNA demethylase activity"/>
    <property type="evidence" value="ECO:0007669"/>
    <property type="project" value="TreeGrafter"/>
</dbReference>
<evidence type="ECO:0000256" key="2">
    <source>
        <dbReference type="ARBA" id="ARBA00022723"/>
    </source>
</evidence>
<evidence type="ECO:0000256" key="3">
    <source>
        <dbReference type="ARBA" id="ARBA00022964"/>
    </source>
</evidence>
<feature type="domain" description="Alpha-ketoglutarate-dependent dioxygenase AlkB-like" evidence="7">
    <location>
        <begin position="319"/>
        <end position="385"/>
    </location>
</feature>
<evidence type="ECO:0000256" key="5">
    <source>
        <dbReference type="ARBA" id="ARBA00023004"/>
    </source>
</evidence>
<reference evidence="8 9" key="1">
    <citation type="submission" date="2015-01" db="EMBL/GenBank/DDBJ databases">
        <title>Genome of allotetraploid Gossypium barbadense reveals genomic plasticity and fiber elongation in cotton evolution.</title>
        <authorList>
            <person name="Chen X."/>
            <person name="Liu X."/>
            <person name="Zhao B."/>
            <person name="Zheng H."/>
            <person name="Hu Y."/>
            <person name="Lu G."/>
            <person name="Yang C."/>
            <person name="Chen J."/>
            <person name="Shan C."/>
            <person name="Zhang L."/>
            <person name="Zhou Y."/>
            <person name="Wang L."/>
            <person name="Guo W."/>
            <person name="Bai Y."/>
            <person name="Ruan J."/>
            <person name="Shangguan X."/>
            <person name="Mao Y."/>
            <person name="Jiang J."/>
            <person name="Zhu Y."/>
            <person name="Lei J."/>
            <person name="Kang H."/>
            <person name="Chen S."/>
            <person name="He X."/>
            <person name="Wang R."/>
            <person name="Wang Y."/>
            <person name="Chen J."/>
            <person name="Wang L."/>
            <person name="Yu S."/>
            <person name="Wang B."/>
            <person name="Wei J."/>
            <person name="Song S."/>
            <person name="Lu X."/>
            <person name="Gao Z."/>
            <person name="Gu W."/>
            <person name="Deng X."/>
            <person name="Ma D."/>
            <person name="Wang S."/>
            <person name="Liang W."/>
            <person name="Fang L."/>
            <person name="Cai C."/>
            <person name="Zhu X."/>
            <person name="Zhou B."/>
            <person name="Zhang Y."/>
            <person name="Chen Z."/>
            <person name="Xu S."/>
            <person name="Zhu R."/>
            <person name="Wang S."/>
            <person name="Zhang T."/>
            <person name="Zhao G."/>
        </authorList>
    </citation>
    <scope>NUCLEOTIDE SEQUENCE [LARGE SCALE GENOMIC DNA]</scope>
    <source>
        <strain evidence="9">cv. Xinhai21</strain>
        <tissue evidence="8">Leaf</tissue>
    </source>
</reference>
<feature type="binding site" evidence="6">
    <location>
        <position position="258"/>
    </location>
    <ligand>
        <name>Fe cation</name>
        <dbReference type="ChEBI" id="CHEBI:24875"/>
        <note>catalytic</note>
    </ligand>
</feature>
<comment type="similarity">
    <text evidence="1">Belongs to the alkB family.</text>
</comment>
<dbReference type="Proteomes" id="UP000239757">
    <property type="component" value="Unassembled WGS sequence"/>
</dbReference>
<dbReference type="Pfam" id="PF13532">
    <property type="entry name" value="2OG-FeII_Oxy_2"/>
    <property type="match status" value="2"/>
</dbReference>
<evidence type="ECO:0000313" key="8">
    <source>
        <dbReference type="EMBL" id="PPS10522.1"/>
    </source>
</evidence>
<dbReference type="PANTHER" id="PTHR16557">
    <property type="entry name" value="ALKYLATED DNA REPAIR PROTEIN ALKB-RELATED"/>
    <property type="match status" value="1"/>
</dbReference>
<dbReference type="Gene3D" id="2.60.120.590">
    <property type="entry name" value="Alpha-ketoglutarate-dependent dioxygenase AlkB-like"/>
    <property type="match status" value="2"/>
</dbReference>
<dbReference type="PANTHER" id="PTHR16557:SF11">
    <property type="entry name" value="ALPHA-KETOGLUTARATE-DEPENDENT DIOXYGENASE ALKB"/>
    <property type="match status" value="1"/>
</dbReference>
<evidence type="ECO:0000259" key="7">
    <source>
        <dbReference type="Pfam" id="PF13532"/>
    </source>
</evidence>
<gene>
    <name evidence="8" type="ORF">GOBAR_AA10105</name>
</gene>
<organism evidence="8 9">
    <name type="scientific">Gossypium barbadense</name>
    <name type="common">Sea Island cotton</name>
    <name type="synonym">Hibiscus barbadensis</name>
    <dbReference type="NCBI Taxonomy" id="3634"/>
    <lineage>
        <taxon>Eukaryota</taxon>
        <taxon>Viridiplantae</taxon>
        <taxon>Streptophyta</taxon>
        <taxon>Embryophyta</taxon>
        <taxon>Tracheophyta</taxon>
        <taxon>Spermatophyta</taxon>
        <taxon>Magnoliopsida</taxon>
        <taxon>eudicotyledons</taxon>
        <taxon>Gunneridae</taxon>
        <taxon>Pentapetalae</taxon>
        <taxon>rosids</taxon>
        <taxon>malvids</taxon>
        <taxon>Malvales</taxon>
        <taxon>Malvaceae</taxon>
        <taxon>Malvoideae</taxon>
        <taxon>Gossypium</taxon>
    </lineage>
</organism>
<evidence type="ECO:0000313" key="9">
    <source>
        <dbReference type="Proteomes" id="UP000239757"/>
    </source>
</evidence>